<name>A0ABY5SFF0_9BACL</name>
<dbReference type="EMBL" id="CP091430">
    <property type="protein sequence ID" value="UVI31398.1"/>
    <property type="molecule type" value="Genomic_DNA"/>
</dbReference>
<dbReference type="Pfam" id="PF07681">
    <property type="entry name" value="DoxX"/>
    <property type="match status" value="1"/>
</dbReference>
<organism evidence="6 7">
    <name type="scientific">Paenibacillus spongiae</name>
    <dbReference type="NCBI Taxonomy" id="2909671"/>
    <lineage>
        <taxon>Bacteria</taxon>
        <taxon>Bacillati</taxon>
        <taxon>Bacillota</taxon>
        <taxon>Bacilli</taxon>
        <taxon>Bacillales</taxon>
        <taxon>Paenibacillaceae</taxon>
        <taxon>Paenibacillus</taxon>
    </lineage>
</organism>
<sequence>MMKFWRENVYAAGVLLIFRVYLGWQWMTAGIHKLTGGFDATGYLKGAVAKPVMDKATNELVYPTFTGFLEHFALPNAKIFNIVIPIGETLVGLGLILGALTTAAAFFGLLMNFMFLFAGTISTNPWMVLIGTIVLAGGINAGKFGVDYYLLPLLRKLFHKKDNKNDGADAGKGINTPAHI</sequence>
<keyword evidence="4 5" id="KW-0472">Membrane</keyword>
<evidence type="ECO:0000256" key="1">
    <source>
        <dbReference type="ARBA" id="ARBA00004141"/>
    </source>
</evidence>
<evidence type="ECO:0000256" key="5">
    <source>
        <dbReference type="SAM" id="Phobius"/>
    </source>
</evidence>
<dbReference type="Proteomes" id="UP001057877">
    <property type="component" value="Chromosome"/>
</dbReference>
<protein>
    <submittedName>
        <fullName evidence="6">DoxX family protein</fullName>
    </submittedName>
</protein>
<proteinExistence type="predicted"/>
<dbReference type="RefSeq" id="WP_258387460.1">
    <property type="nucleotide sequence ID" value="NZ_CP091430.1"/>
</dbReference>
<evidence type="ECO:0000313" key="6">
    <source>
        <dbReference type="EMBL" id="UVI31398.1"/>
    </source>
</evidence>
<reference evidence="6" key="1">
    <citation type="submission" date="2022-01" db="EMBL/GenBank/DDBJ databases">
        <title>Paenibacillus spongiae sp. nov., isolated from marine sponge.</title>
        <authorList>
            <person name="Li Z."/>
            <person name="Zhang M."/>
        </authorList>
    </citation>
    <scope>NUCLEOTIDE SEQUENCE</scope>
    <source>
        <strain evidence="6">PHS-Z3</strain>
    </source>
</reference>
<gene>
    <name evidence="6" type="ORF">L1F29_06130</name>
</gene>
<dbReference type="PANTHER" id="PTHR39157:SF1">
    <property type="entry name" value="DOXX FAMILY PROTEIN"/>
    <property type="match status" value="1"/>
</dbReference>
<feature type="transmembrane region" description="Helical" evidence="5">
    <location>
        <begin position="104"/>
        <end position="121"/>
    </location>
</feature>
<feature type="transmembrane region" description="Helical" evidence="5">
    <location>
        <begin position="79"/>
        <end position="97"/>
    </location>
</feature>
<evidence type="ECO:0000256" key="2">
    <source>
        <dbReference type="ARBA" id="ARBA00022692"/>
    </source>
</evidence>
<keyword evidence="7" id="KW-1185">Reference proteome</keyword>
<keyword evidence="3 5" id="KW-1133">Transmembrane helix</keyword>
<comment type="subcellular location">
    <subcellularLocation>
        <location evidence="1">Membrane</location>
        <topology evidence="1">Multi-pass membrane protein</topology>
    </subcellularLocation>
</comment>
<evidence type="ECO:0000313" key="7">
    <source>
        <dbReference type="Proteomes" id="UP001057877"/>
    </source>
</evidence>
<dbReference type="PANTHER" id="PTHR39157">
    <property type="entry name" value="INTEGRAL MEMBRANE PROTEIN-RELATED"/>
    <property type="match status" value="1"/>
</dbReference>
<feature type="transmembrane region" description="Helical" evidence="5">
    <location>
        <begin position="127"/>
        <end position="151"/>
    </location>
</feature>
<dbReference type="InterPro" id="IPR032808">
    <property type="entry name" value="DoxX"/>
</dbReference>
<accession>A0ABY5SFF0</accession>
<feature type="transmembrane region" description="Helical" evidence="5">
    <location>
        <begin position="9"/>
        <end position="27"/>
    </location>
</feature>
<evidence type="ECO:0000256" key="3">
    <source>
        <dbReference type="ARBA" id="ARBA00022989"/>
    </source>
</evidence>
<evidence type="ECO:0000256" key="4">
    <source>
        <dbReference type="ARBA" id="ARBA00023136"/>
    </source>
</evidence>
<keyword evidence="2 5" id="KW-0812">Transmembrane</keyword>